<evidence type="ECO:0000256" key="2">
    <source>
        <dbReference type="ARBA" id="ARBA00007556"/>
    </source>
</evidence>
<evidence type="ECO:0000256" key="5">
    <source>
        <dbReference type="ARBA" id="ARBA00022989"/>
    </source>
</evidence>
<feature type="transmembrane region" description="Helical" evidence="7">
    <location>
        <begin position="60"/>
        <end position="81"/>
    </location>
</feature>
<dbReference type="RefSeq" id="WP_070067312.1">
    <property type="nucleotide sequence ID" value="NZ_MJUW02000086.1"/>
</dbReference>
<dbReference type="GO" id="GO:0043190">
    <property type="term" value="C:ATP-binding cassette (ABC) transporter complex"/>
    <property type="evidence" value="ECO:0007669"/>
    <property type="project" value="InterPro"/>
</dbReference>
<keyword evidence="5 7" id="KW-1133">Transmembrane helix</keyword>
<sequence length="262" mass="28845">MIWILTPFKLIGSYTHRFIRELGKMVCFIATSFFWMMFPPYLIQRIIKQINFIGVKTTPVIVLTGSFTGMVLALQTYYALAKFGAESSVGPVVALSLIRELGPVISALMVTGCAGSALTAEIGIMRITEQIDALDAMALNPHKYLIVPNIIAGILSLPLLNAIFVVLGVFGGYTISVGLMDLSSGTYFQGIRDFIKTRDILEGLYKSISFGFLITWISCYKGYFTGYGAEGVSKSTIRSVVLSSVMILIWDYFMTSVMVLNN</sequence>
<dbReference type="Pfam" id="PF02405">
    <property type="entry name" value="MlaE"/>
    <property type="match status" value="1"/>
</dbReference>
<keyword evidence="3" id="KW-0813">Transport</keyword>
<dbReference type="NCBIfam" id="TIGR00056">
    <property type="entry name" value="MlaE family lipid ABC transporter permease subunit"/>
    <property type="match status" value="1"/>
</dbReference>
<feature type="transmembrane region" description="Helical" evidence="7">
    <location>
        <begin position="22"/>
        <end position="39"/>
    </location>
</feature>
<gene>
    <name evidence="8" type="ORF">BIY37_08065</name>
</gene>
<organism evidence="8 9">
    <name type="scientific">Candidatus Brocadia sapporoensis</name>
    <dbReference type="NCBI Taxonomy" id="392547"/>
    <lineage>
        <taxon>Bacteria</taxon>
        <taxon>Pseudomonadati</taxon>
        <taxon>Planctomycetota</taxon>
        <taxon>Candidatus Brocadiia</taxon>
        <taxon>Candidatus Brocadiales</taxon>
        <taxon>Candidatus Brocadiaceae</taxon>
        <taxon>Candidatus Brocadia</taxon>
    </lineage>
</organism>
<evidence type="ECO:0000256" key="6">
    <source>
        <dbReference type="ARBA" id="ARBA00023136"/>
    </source>
</evidence>
<keyword evidence="4 7" id="KW-0812">Transmembrane</keyword>
<feature type="transmembrane region" description="Helical" evidence="7">
    <location>
        <begin position="236"/>
        <end position="260"/>
    </location>
</feature>
<dbReference type="Proteomes" id="UP000242219">
    <property type="component" value="Unassembled WGS sequence"/>
</dbReference>
<evidence type="ECO:0000313" key="9">
    <source>
        <dbReference type="Proteomes" id="UP000242219"/>
    </source>
</evidence>
<evidence type="ECO:0000256" key="3">
    <source>
        <dbReference type="ARBA" id="ARBA00022448"/>
    </source>
</evidence>
<dbReference type="InterPro" id="IPR030802">
    <property type="entry name" value="Permease_MalE"/>
</dbReference>
<comment type="similarity">
    <text evidence="2 7">Belongs to the MlaE permease family.</text>
</comment>
<evidence type="ECO:0000256" key="1">
    <source>
        <dbReference type="ARBA" id="ARBA00004141"/>
    </source>
</evidence>
<dbReference type="InterPro" id="IPR003453">
    <property type="entry name" value="ABC_MlaE_roteobac"/>
</dbReference>
<keyword evidence="9" id="KW-1185">Reference proteome</keyword>
<keyword evidence="6 7" id="KW-0472">Membrane</keyword>
<dbReference type="PANTHER" id="PTHR30188:SF4">
    <property type="entry name" value="PROTEIN TRIGALACTOSYLDIACYLGLYCEROL 1, CHLOROPLASTIC"/>
    <property type="match status" value="1"/>
</dbReference>
<dbReference type="PANTHER" id="PTHR30188">
    <property type="entry name" value="ABC TRANSPORTER PERMEASE PROTEIN-RELATED"/>
    <property type="match status" value="1"/>
</dbReference>
<dbReference type="GO" id="GO:0005548">
    <property type="term" value="F:phospholipid transporter activity"/>
    <property type="evidence" value="ECO:0007669"/>
    <property type="project" value="TreeGrafter"/>
</dbReference>
<evidence type="ECO:0000256" key="4">
    <source>
        <dbReference type="ARBA" id="ARBA00022692"/>
    </source>
</evidence>
<proteinExistence type="inferred from homology"/>
<feature type="transmembrane region" description="Helical" evidence="7">
    <location>
        <begin position="101"/>
        <end position="124"/>
    </location>
</feature>
<dbReference type="EMBL" id="MJUW02000086">
    <property type="protein sequence ID" value="OQD45474.1"/>
    <property type="molecule type" value="Genomic_DNA"/>
</dbReference>
<name>A0A1V6LZ72_9BACT</name>
<evidence type="ECO:0000313" key="8">
    <source>
        <dbReference type="EMBL" id="OQD45474.1"/>
    </source>
</evidence>
<feature type="transmembrane region" description="Helical" evidence="7">
    <location>
        <begin position="203"/>
        <end position="224"/>
    </location>
</feature>
<reference evidence="8 9" key="1">
    <citation type="journal article" date="2016" name="Genome Announc.">
        <title>Draft Genome Sequence of the Anaerobic Ammonium-Oxidizing Bacterium 'Candidatus Brocadia sp. 40'.</title>
        <authorList>
            <person name="Ali M."/>
            <person name="Haroon M.F."/>
            <person name="Narita Y."/>
            <person name="Zhang L."/>
            <person name="Rangel Shaw D."/>
            <person name="Okabe S."/>
            <person name="Saikaly P.E."/>
        </authorList>
    </citation>
    <scope>NUCLEOTIDE SEQUENCE [LARGE SCALE GENOMIC DNA]</scope>
    <source>
        <strain evidence="8 9">40</strain>
    </source>
</reference>
<accession>A0A1V6LZ72</accession>
<evidence type="ECO:0000256" key="7">
    <source>
        <dbReference type="RuleBase" id="RU362044"/>
    </source>
</evidence>
<comment type="subcellular location">
    <subcellularLocation>
        <location evidence="1">Membrane</location>
        <topology evidence="1">Multi-pass membrane protein</topology>
    </subcellularLocation>
</comment>
<comment type="caution">
    <text evidence="8">The sequence shown here is derived from an EMBL/GenBank/DDBJ whole genome shotgun (WGS) entry which is preliminary data.</text>
</comment>
<feature type="transmembrane region" description="Helical" evidence="7">
    <location>
        <begin position="145"/>
        <end position="167"/>
    </location>
</feature>
<dbReference type="AlphaFoldDB" id="A0A1V6LZ72"/>
<protein>
    <submittedName>
        <fullName evidence="8">ABC transporter permease</fullName>
    </submittedName>
</protein>